<dbReference type="PRINTS" id="PR00773">
    <property type="entry name" value="GRPEPROTEIN"/>
</dbReference>
<evidence type="ECO:0000256" key="5">
    <source>
        <dbReference type="ARBA" id="ARBA00023016"/>
    </source>
</evidence>
<keyword evidence="4 10" id="KW-0963">Cytoplasm</keyword>
<reference evidence="15 16" key="1">
    <citation type="journal article" date="2018" name="Genome Biol. Evol.">
        <title>Cladogenesis and Genomic Streamlining in Extracellular Endosymbionts of Tropical Stink Bugs.</title>
        <authorList>
            <person name="Otero-Bravo A."/>
            <person name="Goffredi S."/>
            <person name="Sabree Z.L."/>
        </authorList>
    </citation>
    <scope>NUCLEOTIDE SEQUENCE [LARGE SCALE GENOMIC DNA]</scope>
    <source>
        <strain evidence="15 16">SoEO</strain>
    </source>
</reference>
<dbReference type="PANTHER" id="PTHR21237:SF23">
    <property type="entry name" value="GRPE PROTEIN HOMOLOG, MITOCHONDRIAL"/>
    <property type="match status" value="1"/>
</dbReference>
<accession>A0A2P5T307</accession>
<comment type="similarity">
    <text evidence="2 10 12">Belongs to the GrpE family.</text>
</comment>
<evidence type="ECO:0000256" key="8">
    <source>
        <dbReference type="ARBA" id="ARBA00072274"/>
    </source>
</evidence>
<comment type="caution">
    <text evidence="15">The sequence shown here is derived from an EMBL/GenBank/DDBJ whole genome shotgun (WGS) entry which is preliminary data.</text>
</comment>
<evidence type="ECO:0000256" key="13">
    <source>
        <dbReference type="SAM" id="Coils"/>
    </source>
</evidence>
<dbReference type="GO" id="GO:0000774">
    <property type="term" value="F:adenyl-nucleotide exchange factor activity"/>
    <property type="evidence" value="ECO:0007669"/>
    <property type="project" value="InterPro"/>
</dbReference>
<keyword evidence="6 10" id="KW-0143">Chaperone</keyword>
<comment type="function">
    <text evidence="7 10 11">Participates actively in the response to hyperosmotic and heat shock by preventing the aggregation of stress-denatured proteins, in association with DnaK and GrpE. It is the nucleotide exchange factor for DnaK and may function as a thermosensor. Unfolded proteins bind initially to DnaJ; upon interaction with the DnaJ-bound protein, DnaK hydrolyzes its bound ATP, resulting in the formation of a stable complex. GrpE releases ADP from DnaK; ATP binding to DnaK triggers the release of the substrate protein, thus completing the reaction cycle. Several rounds of ATP-dependent interactions between DnaJ, DnaK and GrpE are required for fully efficient folding.</text>
</comment>
<evidence type="ECO:0000256" key="14">
    <source>
        <dbReference type="SAM" id="MobiDB-lite"/>
    </source>
</evidence>
<feature type="coiled-coil region" evidence="13">
    <location>
        <begin position="47"/>
        <end position="74"/>
    </location>
</feature>
<organism evidence="15 16">
    <name type="scientific">Candidatus Pantoea edessiphila</name>
    <dbReference type="NCBI Taxonomy" id="2044610"/>
    <lineage>
        <taxon>Bacteria</taxon>
        <taxon>Pseudomonadati</taxon>
        <taxon>Pseudomonadota</taxon>
        <taxon>Gammaproteobacteria</taxon>
        <taxon>Enterobacterales</taxon>
        <taxon>Erwiniaceae</taxon>
        <taxon>Pantoea</taxon>
    </lineage>
</organism>
<name>A0A2P5T307_9GAMM</name>
<comment type="subcellular location">
    <subcellularLocation>
        <location evidence="1 10">Cytoplasm</location>
    </subcellularLocation>
</comment>
<dbReference type="Pfam" id="PF01025">
    <property type="entry name" value="GrpE"/>
    <property type="match status" value="1"/>
</dbReference>
<evidence type="ECO:0000256" key="6">
    <source>
        <dbReference type="ARBA" id="ARBA00023186"/>
    </source>
</evidence>
<proteinExistence type="inferred from homology"/>
<dbReference type="GO" id="GO:0006457">
    <property type="term" value="P:protein folding"/>
    <property type="evidence" value="ECO:0007669"/>
    <property type="project" value="InterPro"/>
</dbReference>
<dbReference type="OrthoDB" id="9789811at2"/>
<protein>
    <recommendedName>
        <fullName evidence="8 10">Protein GrpE</fullName>
    </recommendedName>
    <alternativeName>
        <fullName evidence="9 10">HSP-70 cofactor</fullName>
    </alternativeName>
</protein>
<evidence type="ECO:0000256" key="4">
    <source>
        <dbReference type="ARBA" id="ARBA00022490"/>
    </source>
</evidence>
<dbReference type="GO" id="GO:0051082">
    <property type="term" value="F:unfolded protein binding"/>
    <property type="evidence" value="ECO:0007669"/>
    <property type="project" value="TreeGrafter"/>
</dbReference>
<evidence type="ECO:0000256" key="1">
    <source>
        <dbReference type="ARBA" id="ARBA00004496"/>
    </source>
</evidence>
<dbReference type="PROSITE" id="PS01071">
    <property type="entry name" value="GRPE"/>
    <property type="match status" value="1"/>
</dbReference>
<dbReference type="PANTHER" id="PTHR21237">
    <property type="entry name" value="GRPE PROTEIN"/>
    <property type="match status" value="1"/>
</dbReference>
<evidence type="ECO:0000256" key="11">
    <source>
        <dbReference type="RuleBase" id="RU000639"/>
    </source>
</evidence>
<evidence type="ECO:0000256" key="3">
    <source>
        <dbReference type="ARBA" id="ARBA00011738"/>
    </source>
</evidence>
<feature type="region of interest" description="Disordered" evidence="14">
    <location>
        <begin position="1"/>
        <end position="45"/>
    </location>
</feature>
<dbReference type="InterPro" id="IPR013805">
    <property type="entry name" value="GrpE_CC"/>
</dbReference>
<dbReference type="Gene3D" id="2.30.22.10">
    <property type="entry name" value="Head domain of nucleotide exchange factor GrpE"/>
    <property type="match status" value="1"/>
</dbReference>
<dbReference type="InterPro" id="IPR000740">
    <property type="entry name" value="GrpE"/>
</dbReference>
<dbReference type="GO" id="GO:0042803">
    <property type="term" value="F:protein homodimerization activity"/>
    <property type="evidence" value="ECO:0007669"/>
    <property type="project" value="InterPro"/>
</dbReference>
<dbReference type="GO" id="GO:0005829">
    <property type="term" value="C:cytosol"/>
    <property type="evidence" value="ECO:0007669"/>
    <property type="project" value="TreeGrafter"/>
</dbReference>
<evidence type="ECO:0000256" key="9">
    <source>
        <dbReference type="ARBA" id="ARBA00076414"/>
    </source>
</evidence>
<comment type="subunit">
    <text evidence="3 10">Homodimer.</text>
</comment>
<evidence type="ECO:0000256" key="10">
    <source>
        <dbReference type="HAMAP-Rule" id="MF_01151"/>
    </source>
</evidence>
<dbReference type="GO" id="GO:0051087">
    <property type="term" value="F:protein-folding chaperone binding"/>
    <property type="evidence" value="ECO:0007669"/>
    <property type="project" value="InterPro"/>
</dbReference>
<dbReference type="HAMAP" id="MF_01151">
    <property type="entry name" value="GrpE"/>
    <property type="match status" value="1"/>
</dbReference>
<dbReference type="InterPro" id="IPR009012">
    <property type="entry name" value="GrpE_head"/>
</dbReference>
<dbReference type="SUPFAM" id="SSF58014">
    <property type="entry name" value="Coiled-coil domain of nucleotide exchange factor GrpE"/>
    <property type="match status" value="1"/>
</dbReference>
<dbReference type="Gene3D" id="3.90.20.20">
    <property type="match status" value="1"/>
</dbReference>
<gene>
    <name evidence="10" type="primary">grpE</name>
    <name evidence="15" type="ORF">CRV09_01420</name>
</gene>
<dbReference type="SUPFAM" id="SSF51064">
    <property type="entry name" value="Head domain of nucleotide exchange factor GrpE"/>
    <property type="match status" value="1"/>
</dbReference>
<dbReference type="FunFam" id="2.30.22.10:FF:000001">
    <property type="entry name" value="Protein GrpE"/>
    <property type="match status" value="1"/>
</dbReference>
<dbReference type="AlphaFoldDB" id="A0A2P5T307"/>
<sequence>MENKEQDINSNSSSINQNKLSVESESSIKSEPSTHHEIPIESEPSIESNLQDHIVKLQEKLTQYQANIFDLKMRNQAEIENIRRRTKMDIEKNHKFALEKFTTELLPVIDNLERALETTSNKENDLVTPMIQGIELTLKSLLNVMYKFGVKVINETNIPFNPVIHQAMLITESETISPNYVESIIQRGYMLNGRLLRPAMVSVTKIKD</sequence>
<evidence type="ECO:0000313" key="16">
    <source>
        <dbReference type="Proteomes" id="UP000295937"/>
    </source>
</evidence>
<feature type="compositionally biased region" description="Basic and acidic residues" evidence="14">
    <location>
        <begin position="26"/>
        <end position="39"/>
    </location>
</feature>
<dbReference type="CDD" id="cd00446">
    <property type="entry name" value="GrpE"/>
    <property type="match status" value="1"/>
</dbReference>
<dbReference type="Proteomes" id="UP000295937">
    <property type="component" value="Unassembled WGS sequence"/>
</dbReference>
<keyword evidence="5 10" id="KW-0346">Stress response</keyword>
<evidence type="ECO:0000256" key="7">
    <source>
        <dbReference type="ARBA" id="ARBA00053401"/>
    </source>
</evidence>
<evidence type="ECO:0000313" key="15">
    <source>
        <dbReference type="EMBL" id="PPI88943.1"/>
    </source>
</evidence>
<evidence type="ECO:0000256" key="12">
    <source>
        <dbReference type="RuleBase" id="RU004478"/>
    </source>
</evidence>
<keyword evidence="13" id="KW-0175">Coiled coil</keyword>
<dbReference type="EMBL" id="PDKR01000001">
    <property type="protein sequence ID" value="PPI88943.1"/>
    <property type="molecule type" value="Genomic_DNA"/>
</dbReference>
<dbReference type="NCBIfam" id="NF010748">
    <property type="entry name" value="PRK14150.1"/>
    <property type="match status" value="1"/>
</dbReference>
<feature type="compositionally biased region" description="Low complexity" evidence="14">
    <location>
        <begin position="8"/>
        <end position="18"/>
    </location>
</feature>
<dbReference type="RefSeq" id="WP_136132370.1">
    <property type="nucleotide sequence ID" value="NZ_PDKR01000001.1"/>
</dbReference>
<evidence type="ECO:0000256" key="2">
    <source>
        <dbReference type="ARBA" id="ARBA00009054"/>
    </source>
</evidence>